<dbReference type="PROSITE" id="PS50118">
    <property type="entry name" value="HMG_BOX_2"/>
    <property type="match status" value="1"/>
</dbReference>
<keyword evidence="7" id="KW-1185">Reference proteome</keyword>
<dbReference type="PANTHER" id="PTHR10270:SF161">
    <property type="entry name" value="SEX-DETERMINING REGION Y PROTEIN"/>
    <property type="match status" value="1"/>
</dbReference>
<dbReference type="Proteomes" id="UP000313359">
    <property type="component" value="Unassembled WGS sequence"/>
</dbReference>
<evidence type="ECO:0000256" key="3">
    <source>
        <dbReference type="PROSITE-ProRule" id="PRU00267"/>
    </source>
</evidence>
<evidence type="ECO:0000313" key="6">
    <source>
        <dbReference type="EMBL" id="RPD63730.1"/>
    </source>
</evidence>
<dbReference type="GO" id="GO:0005634">
    <property type="term" value="C:nucleus"/>
    <property type="evidence" value="ECO:0007669"/>
    <property type="project" value="UniProtKB-UniRule"/>
</dbReference>
<keyword evidence="3" id="KW-0539">Nucleus</keyword>
<keyword evidence="1 3" id="KW-0238">DNA-binding</keyword>
<dbReference type="GO" id="GO:0000978">
    <property type="term" value="F:RNA polymerase II cis-regulatory region sequence-specific DNA binding"/>
    <property type="evidence" value="ECO:0007669"/>
    <property type="project" value="TreeGrafter"/>
</dbReference>
<evidence type="ECO:0000256" key="4">
    <source>
        <dbReference type="SAM" id="MobiDB-lite"/>
    </source>
</evidence>
<dbReference type="SUPFAM" id="SSF47095">
    <property type="entry name" value="HMG-box"/>
    <property type="match status" value="1"/>
</dbReference>
<protein>
    <submittedName>
        <fullName evidence="6">HMG-box</fullName>
    </submittedName>
</protein>
<gene>
    <name evidence="6" type="ORF">L227DRAFT_584265</name>
</gene>
<feature type="DNA-binding region" description="HMG box" evidence="3">
    <location>
        <begin position="19"/>
        <end position="91"/>
    </location>
</feature>
<dbReference type="EMBL" id="ML122255">
    <property type="protein sequence ID" value="RPD63730.1"/>
    <property type="molecule type" value="Genomic_DNA"/>
</dbReference>
<evidence type="ECO:0000259" key="5">
    <source>
        <dbReference type="PROSITE" id="PS50118"/>
    </source>
</evidence>
<sequence>MPRSPRSRPSEVAGKPEKIPRPPNAWIIYRTDRLNEWKDTRGPNDPPVKQADISRMIGTRWRFEADHVKLEYEKRAAIAKAEHKRKYPNYKYNPISRRTTKL</sequence>
<dbReference type="InterPro" id="IPR036910">
    <property type="entry name" value="HMG_box_dom_sf"/>
</dbReference>
<proteinExistence type="predicted"/>
<organism evidence="6 7">
    <name type="scientific">Lentinus tigrinus ALCF2SS1-6</name>
    <dbReference type="NCBI Taxonomy" id="1328759"/>
    <lineage>
        <taxon>Eukaryota</taxon>
        <taxon>Fungi</taxon>
        <taxon>Dikarya</taxon>
        <taxon>Basidiomycota</taxon>
        <taxon>Agaricomycotina</taxon>
        <taxon>Agaricomycetes</taxon>
        <taxon>Polyporales</taxon>
        <taxon>Polyporaceae</taxon>
        <taxon>Lentinus</taxon>
    </lineage>
</organism>
<dbReference type="GO" id="GO:0030154">
    <property type="term" value="P:cell differentiation"/>
    <property type="evidence" value="ECO:0007669"/>
    <property type="project" value="TreeGrafter"/>
</dbReference>
<keyword evidence="2" id="KW-0804">Transcription</keyword>
<dbReference type="OrthoDB" id="6247875at2759"/>
<feature type="domain" description="HMG box" evidence="5">
    <location>
        <begin position="19"/>
        <end position="91"/>
    </location>
</feature>
<dbReference type="CDD" id="cd01389">
    <property type="entry name" value="HMG-box_ROX1-like"/>
    <property type="match status" value="1"/>
</dbReference>
<dbReference type="SMART" id="SM00398">
    <property type="entry name" value="HMG"/>
    <property type="match status" value="1"/>
</dbReference>
<dbReference type="AlphaFoldDB" id="A0A5C2SJF4"/>
<evidence type="ECO:0000256" key="2">
    <source>
        <dbReference type="ARBA" id="ARBA00023163"/>
    </source>
</evidence>
<dbReference type="Gene3D" id="1.10.30.10">
    <property type="entry name" value="High mobility group box domain"/>
    <property type="match status" value="1"/>
</dbReference>
<dbReference type="Pfam" id="PF00505">
    <property type="entry name" value="HMG_box"/>
    <property type="match status" value="1"/>
</dbReference>
<evidence type="ECO:0000256" key="1">
    <source>
        <dbReference type="ARBA" id="ARBA00023125"/>
    </source>
</evidence>
<accession>A0A5C2SJF4</accession>
<dbReference type="GO" id="GO:0001228">
    <property type="term" value="F:DNA-binding transcription activator activity, RNA polymerase II-specific"/>
    <property type="evidence" value="ECO:0007669"/>
    <property type="project" value="TreeGrafter"/>
</dbReference>
<evidence type="ECO:0000313" key="7">
    <source>
        <dbReference type="Proteomes" id="UP000313359"/>
    </source>
</evidence>
<dbReference type="STRING" id="1328759.A0A5C2SJF4"/>
<dbReference type="PANTHER" id="PTHR10270">
    <property type="entry name" value="SOX TRANSCRIPTION FACTOR"/>
    <property type="match status" value="1"/>
</dbReference>
<dbReference type="InterPro" id="IPR050140">
    <property type="entry name" value="SRY-related_HMG-box_TF-like"/>
</dbReference>
<dbReference type="InterPro" id="IPR009071">
    <property type="entry name" value="HMG_box_dom"/>
</dbReference>
<feature type="region of interest" description="Disordered" evidence="4">
    <location>
        <begin position="1"/>
        <end position="23"/>
    </location>
</feature>
<name>A0A5C2SJF4_9APHY</name>
<reference evidence="6" key="1">
    <citation type="journal article" date="2018" name="Genome Biol. Evol.">
        <title>Genomics and development of Lentinus tigrinus, a white-rot wood-decaying mushroom with dimorphic fruiting bodies.</title>
        <authorList>
            <person name="Wu B."/>
            <person name="Xu Z."/>
            <person name="Knudson A."/>
            <person name="Carlson A."/>
            <person name="Chen N."/>
            <person name="Kovaka S."/>
            <person name="LaButti K."/>
            <person name="Lipzen A."/>
            <person name="Pennachio C."/>
            <person name="Riley R."/>
            <person name="Schakwitz W."/>
            <person name="Umezawa K."/>
            <person name="Ohm R.A."/>
            <person name="Grigoriev I.V."/>
            <person name="Nagy L.G."/>
            <person name="Gibbons J."/>
            <person name="Hibbett D."/>
        </authorList>
    </citation>
    <scope>NUCLEOTIDE SEQUENCE [LARGE SCALE GENOMIC DNA]</scope>
    <source>
        <strain evidence="6">ALCF2SS1-6</strain>
    </source>
</reference>